<keyword evidence="2" id="KW-0472">Membrane</keyword>
<keyword evidence="2" id="KW-0812">Transmembrane</keyword>
<evidence type="ECO:0000256" key="1">
    <source>
        <dbReference type="SAM" id="MobiDB-lite"/>
    </source>
</evidence>
<feature type="transmembrane region" description="Helical" evidence="2">
    <location>
        <begin position="6"/>
        <end position="23"/>
    </location>
</feature>
<comment type="caution">
    <text evidence="3">The sequence shown here is derived from an EMBL/GenBank/DDBJ whole genome shotgun (WGS) entry which is preliminary data.</text>
</comment>
<name>A0A933LP49_UNCTE</name>
<evidence type="ECO:0000313" key="3">
    <source>
        <dbReference type="EMBL" id="MBI4594763.1"/>
    </source>
</evidence>
<keyword evidence="2" id="KW-1133">Transmembrane helix</keyword>
<reference evidence="3" key="1">
    <citation type="submission" date="2020-07" db="EMBL/GenBank/DDBJ databases">
        <title>Huge and variable diversity of episymbiotic CPR bacteria and DPANN archaea in groundwater ecosystems.</title>
        <authorList>
            <person name="He C.Y."/>
            <person name="Keren R."/>
            <person name="Whittaker M."/>
            <person name="Farag I.F."/>
            <person name="Doudna J."/>
            <person name="Cate J.H.D."/>
            <person name="Banfield J.F."/>
        </authorList>
    </citation>
    <scope>NUCLEOTIDE SEQUENCE</scope>
    <source>
        <strain evidence="3">NC_groundwater_1482_Ag_S-0.65um_47_24</strain>
    </source>
</reference>
<evidence type="ECO:0000256" key="2">
    <source>
        <dbReference type="SAM" id="Phobius"/>
    </source>
</evidence>
<gene>
    <name evidence="3" type="ORF">HY730_00105</name>
</gene>
<accession>A0A933LP49</accession>
<organism evidence="3 4">
    <name type="scientific">Tectimicrobiota bacterium</name>
    <dbReference type="NCBI Taxonomy" id="2528274"/>
    <lineage>
        <taxon>Bacteria</taxon>
        <taxon>Pseudomonadati</taxon>
        <taxon>Nitrospinota/Tectimicrobiota group</taxon>
        <taxon>Candidatus Tectimicrobiota</taxon>
    </lineage>
</organism>
<dbReference type="AlphaFoldDB" id="A0A933LP49"/>
<proteinExistence type="predicted"/>
<evidence type="ECO:0000313" key="4">
    <source>
        <dbReference type="Proteomes" id="UP000772181"/>
    </source>
</evidence>
<dbReference type="Proteomes" id="UP000772181">
    <property type="component" value="Unassembled WGS sequence"/>
</dbReference>
<sequence>MAGLFTTIGIFGLFFLLVILPMIKRQRKLENKYSIKANDWKFSGRHRDLRETSPTNYSPAFSDLPGNVFNPENK</sequence>
<dbReference type="EMBL" id="JACQWF010000006">
    <property type="protein sequence ID" value="MBI4594763.1"/>
    <property type="molecule type" value="Genomic_DNA"/>
</dbReference>
<feature type="region of interest" description="Disordered" evidence="1">
    <location>
        <begin position="50"/>
        <end position="74"/>
    </location>
</feature>
<protein>
    <submittedName>
        <fullName evidence="3">Uncharacterized protein</fullName>
    </submittedName>
</protein>